<organism evidence="2 3">
    <name type="scientific">Seminavis robusta</name>
    <dbReference type="NCBI Taxonomy" id="568900"/>
    <lineage>
        <taxon>Eukaryota</taxon>
        <taxon>Sar</taxon>
        <taxon>Stramenopiles</taxon>
        <taxon>Ochrophyta</taxon>
        <taxon>Bacillariophyta</taxon>
        <taxon>Bacillariophyceae</taxon>
        <taxon>Bacillariophycidae</taxon>
        <taxon>Naviculales</taxon>
        <taxon>Naviculaceae</taxon>
        <taxon>Seminavis</taxon>
    </lineage>
</organism>
<dbReference type="AlphaFoldDB" id="A0A9N8EZ31"/>
<feature type="compositionally biased region" description="Polar residues" evidence="1">
    <location>
        <begin position="154"/>
        <end position="179"/>
    </location>
</feature>
<evidence type="ECO:0000313" key="3">
    <source>
        <dbReference type="Proteomes" id="UP001153069"/>
    </source>
</evidence>
<dbReference type="EMBL" id="CAICTM010002037">
    <property type="protein sequence ID" value="CAB9527654.1"/>
    <property type="molecule type" value="Genomic_DNA"/>
</dbReference>
<dbReference type="Proteomes" id="UP001153069">
    <property type="component" value="Unassembled WGS sequence"/>
</dbReference>
<evidence type="ECO:0000313" key="2">
    <source>
        <dbReference type="EMBL" id="CAB9527654.1"/>
    </source>
</evidence>
<feature type="compositionally biased region" description="Basic and acidic residues" evidence="1">
    <location>
        <begin position="180"/>
        <end position="196"/>
    </location>
</feature>
<reference evidence="2" key="1">
    <citation type="submission" date="2020-06" db="EMBL/GenBank/DDBJ databases">
        <authorList>
            <consortium name="Plant Systems Biology data submission"/>
        </authorList>
    </citation>
    <scope>NUCLEOTIDE SEQUENCE</scope>
    <source>
        <strain evidence="2">D6</strain>
    </source>
</reference>
<gene>
    <name evidence="2" type="ORF">SEMRO_2039_G312150.1</name>
</gene>
<comment type="caution">
    <text evidence="2">The sequence shown here is derived from an EMBL/GenBank/DDBJ whole genome shotgun (WGS) entry which is preliminary data.</text>
</comment>
<proteinExistence type="predicted"/>
<sequence>MDASNDLKPTDHGKWPYGGDDYHFLFGEIPKPPTPGYQTGDPSTPEMPGAHANVCSSTKEAADNNAGTMVPPSPTAIDIPNNLAQLLGMAYQQILDSTLVLALVMTGAVPTNPITMRTINNLQTLFSGWKPSAATAPPAGGGGAATPSFEMPTPCTSNGKNNQHPTNSPTDNPPKTSSSNKDDILNNESHPSDAIDHHWPQGNVMYCTSNDSVFLGWATIVCNKHTLKDGGMKVYRACIGVHVCQNDGCNFVARPTSHDNKKNLSDYIPKASI</sequence>
<feature type="region of interest" description="Disordered" evidence="1">
    <location>
        <begin position="133"/>
        <end position="196"/>
    </location>
</feature>
<evidence type="ECO:0000256" key="1">
    <source>
        <dbReference type="SAM" id="MobiDB-lite"/>
    </source>
</evidence>
<accession>A0A9N8EZ31</accession>
<keyword evidence="3" id="KW-1185">Reference proteome</keyword>
<name>A0A9N8EZ31_9STRA</name>
<protein>
    <submittedName>
        <fullName evidence="2">Uncharacterized protein</fullName>
    </submittedName>
</protein>